<feature type="region of interest" description="Disordered" evidence="1">
    <location>
        <begin position="1"/>
        <end position="99"/>
    </location>
</feature>
<dbReference type="RefSeq" id="WP_095997295.1">
    <property type="nucleotide sequence ID" value="NZ_NSLI01000002.1"/>
</dbReference>
<dbReference type="Proteomes" id="UP000218151">
    <property type="component" value="Unassembled WGS sequence"/>
</dbReference>
<dbReference type="OrthoDB" id="7584768at2"/>
<feature type="compositionally biased region" description="Low complexity" evidence="1">
    <location>
        <begin position="73"/>
        <end position="85"/>
    </location>
</feature>
<proteinExistence type="predicted"/>
<dbReference type="EMBL" id="NSLI01000002">
    <property type="protein sequence ID" value="PAX08784.1"/>
    <property type="molecule type" value="Genomic_DNA"/>
</dbReference>
<reference evidence="3" key="1">
    <citation type="submission" date="2017-09" db="EMBL/GenBank/DDBJ databases">
        <authorList>
            <person name="Feng G."/>
            <person name="Zhu H."/>
        </authorList>
    </citation>
    <scope>NUCLEOTIDE SEQUENCE [LARGE SCALE GENOMIC DNA]</scope>
    <source>
        <strain evidence="3">1PNM-20</strain>
    </source>
</reference>
<accession>A0A2A2SHL2</accession>
<organism evidence="2 3">
    <name type="scientific">Sphingomonas lenta</name>
    <dbReference type="NCBI Taxonomy" id="1141887"/>
    <lineage>
        <taxon>Bacteria</taxon>
        <taxon>Pseudomonadati</taxon>
        <taxon>Pseudomonadota</taxon>
        <taxon>Alphaproteobacteria</taxon>
        <taxon>Sphingomonadales</taxon>
        <taxon>Sphingomonadaceae</taxon>
        <taxon>Sphingomonas</taxon>
    </lineage>
</organism>
<sequence length="99" mass="10807">MSDDRRNMDEALDSMSVAPQASNNSERDPRQDAGQDRSIEKRLRKNPHSVDAKLDEGLDETMDGSDPVSIIQPGASAAEPPASSGYDPEAERRLRDGQP</sequence>
<name>A0A2A2SHL2_9SPHN</name>
<comment type="caution">
    <text evidence="2">The sequence shown here is derived from an EMBL/GenBank/DDBJ whole genome shotgun (WGS) entry which is preliminary data.</text>
</comment>
<evidence type="ECO:0000313" key="2">
    <source>
        <dbReference type="EMBL" id="PAX08784.1"/>
    </source>
</evidence>
<feature type="compositionally biased region" description="Basic and acidic residues" evidence="1">
    <location>
        <begin position="89"/>
        <end position="99"/>
    </location>
</feature>
<evidence type="ECO:0000256" key="1">
    <source>
        <dbReference type="SAM" id="MobiDB-lite"/>
    </source>
</evidence>
<protein>
    <submittedName>
        <fullName evidence="2">Uncharacterized protein</fullName>
    </submittedName>
</protein>
<keyword evidence="3" id="KW-1185">Reference proteome</keyword>
<gene>
    <name evidence="2" type="ORF">CKY28_05335</name>
</gene>
<feature type="compositionally biased region" description="Basic and acidic residues" evidence="1">
    <location>
        <begin position="25"/>
        <end position="41"/>
    </location>
</feature>
<evidence type="ECO:0000313" key="3">
    <source>
        <dbReference type="Proteomes" id="UP000218151"/>
    </source>
</evidence>
<dbReference type="AlphaFoldDB" id="A0A2A2SHL2"/>